<evidence type="ECO:0000313" key="2">
    <source>
        <dbReference type="EMBL" id="BDT98966.1"/>
    </source>
</evidence>
<dbReference type="InterPro" id="IPR036388">
    <property type="entry name" value="WH-like_DNA-bd_sf"/>
</dbReference>
<protein>
    <submittedName>
        <fullName evidence="2">Transcriptional regulator</fullName>
    </submittedName>
</protein>
<dbReference type="InterPro" id="IPR000835">
    <property type="entry name" value="HTH_MarR-typ"/>
</dbReference>
<dbReference type="EMBL" id="AP026978">
    <property type="protein sequence ID" value="BDT98966.1"/>
    <property type="molecule type" value="Genomic_DNA"/>
</dbReference>
<reference evidence="2 3" key="1">
    <citation type="submission" date="2022-11" db="EMBL/GenBank/DDBJ databases">
        <title>Genome Sequencing of Nocardia sp. ON39_IFM12276 and assembly.</title>
        <authorList>
            <person name="Shimojima M."/>
            <person name="Toyokawa M."/>
            <person name="Uesaka K."/>
        </authorList>
    </citation>
    <scope>NUCLEOTIDE SEQUENCE [LARGE SCALE GENOMIC DNA]</scope>
    <source>
        <strain evidence="2 3">IFM 12276</strain>
    </source>
</reference>
<dbReference type="InterPro" id="IPR039422">
    <property type="entry name" value="MarR/SlyA-like"/>
</dbReference>
<organism evidence="2 3">
    <name type="scientific">Nocardia sputorum</name>
    <dbReference type="NCBI Taxonomy" id="2984338"/>
    <lineage>
        <taxon>Bacteria</taxon>
        <taxon>Bacillati</taxon>
        <taxon>Actinomycetota</taxon>
        <taxon>Actinomycetes</taxon>
        <taxon>Mycobacteriales</taxon>
        <taxon>Nocardiaceae</taxon>
        <taxon>Nocardia</taxon>
    </lineage>
</organism>
<name>A0ABM8CVG7_9NOCA</name>
<dbReference type="SMART" id="SM00347">
    <property type="entry name" value="HTH_MARR"/>
    <property type="match status" value="1"/>
</dbReference>
<gene>
    <name evidence="2" type="ORF">IFM12276_19950</name>
</gene>
<dbReference type="Proteomes" id="UP001317870">
    <property type="component" value="Chromosome"/>
</dbReference>
<keyword evidence="3" id="KW-1185">Reference proteome</keyword>
<dbReference type="PRINTS" id="PR00598">
    <property type="entry name" value="HTHMARR"/>
</dbReference>
<evidence type="ECO:0000259" key="1">
    <source>
        <dbReference type="PROSITE" id="PS50995"/>
    </source>
</evidence>
<proteinExistence type="predicted"/>
<dbReference type="PROSITE" id="PS50995">
    <property type="entry name" value="HTH_MARR_2"/>
    <property type="match status" value="1"/>
</dbReference>
<dbReference type="PANTHER" id="PTHR33164:SF43">
    <property type="entry name" value="HTH-TYPE TRANSCRIPTIONAL REPRESSOR YETL"/>
    <property type="match status" value="1"/>
</dbReference>
<dbReference type="Pfam" id="PF12802">
    <property type="entry name" value="MarR_2"/>
    <property type="match status" value="1"/>
</dbReference>
<sequence>MAEELNVGLLMQIAFRAMEQRVLSALAESGFGDLTVAQARIVAQIDAAGTRLTELAERAQITKQTAGFLIDQVERAGYVTRVPDPSDRRARLVRLTDRGERAAGFANSVAQRVEREWSAHLGAEAMGQLRRALHRLREITDPYDPAAADTRSGRE</sequence>
<accession>A0ABM8CVG7</accession>
<dbReference type="RefSeq" id="WP_281879050.1">
    <property type="nucleotide sequence ID" value="NZ_AP026976.1"/>
</dbReference>
<evidence type="ECO:0000313" key="3">
    <source>
        <dbReference type="Proteomes" id="UP001317870"/>
    </source>
</evidence>
<dbReference type="PANTHER" id="PTHR33164">
    <property type="entry name" value="TRANSCRIPTIONAL REGULATOR, MARR FAMILY"/>
    <property type="match status" value="1"/>
</dbReference>
<dbReference type="SUPFAM" id="SSF46785">
    <property type="entry name" value="Winged helix' DNA-binding domain"/>
    <property type="match status" value="1"/>
</dbReference>
<feature type="domain" description="HTH marR-type" evidence="1">
    <location>
        <begin position="4"/>
        <end position="138"/>
    </location>
</feature>
<dbReference type="Gene3D" id="1.10.10.10">
    <property type="entry name" value="Winged helix-like DNA-binding domain superfamily/Winged helix DNA-binding domain"/>
    <property type="match status" value="1"/>
</dbReference>
<dbReference type="InterPro" id="IPR036390">
    <property type="entry name" value="WH_DNA-bd_sf"/>
</dbReference>